<evidence type="ECO:0000313" key="1">
    <source>
        <dbReference type="EMBL" id="MFC1458359.1"/>
    </source>
</evidence>
<comment type="caution">
    <text evidence="1">The sequence shown here is derived from an EMBL/GenBank/DDBJ whole genome shotgun (WGS) entry which is preliminary data.</text>
</comment>
<dbReference type="Proteomes" id="UP001593940">
    <property type="component" value="Unassembled WGS sequence"/>
</dbReference>
<name>A0ABV6YAT6_9HYPH</name>
<dbReference type="EMBL" id="JBHOMY010000048">
    <property type="protein sequence ID" value="MFC1458359.1"/>
    <property type="molecule type" value="Genomic_DNA"/>
</dbReference>
<keyword evidence="2" id="KW-1185">Reference proteome</keyword>
<gene>
    <name evidence="1" type="ORF">ACETIH_16970</name>
</gene>
<proteinExistence type="predicted"/>
<sequence>MFMKRTRLGIQISDDQQTAILEICPEGETGSPVELNLDQLSKLITLLGHTRQRMIRGLPMQRLEGLSVETVYRPNWYIQVAKIDGSLLAFDHPAFGAVGFAIPREEVADIVRILKGHLLLPEGSAKRN</sequence>
<evidence type="ECO:0000313" key="2">
    <source>
        <dbReference type="Proteomes" id="UP001593940"/>
    </source>
</evidence>
<protein>
    <submittedName>
        <fullName evidence="1">Uncharacterized protein</fullName>
    </submittedName>
</protein>
<reference evidence="1 2" key="1">
    <citation type="submission" date="2024-09" db="EMBL/GenBank/DDBJ databases">
        <title>Nodulacao em especies de Leguminosae Basais da Amazonia e Caracterizacao dos Rizobios e Bacterias Associadas aos Nodulos.</title>
        <authorList>
            <person name="Jambeiro I.C.A."/>
            <person name="Lopes I.S."/>
            <person name="Aguiar E.R.G.R."/>
            <person name="Santos A.F.J."/>
            <person name="Dos Santos J.M.F."/>
            <person name="Gross E."/>
        </authorList>
    </citation>
    <scope>NUCLEOTIDE SEQUENCE [LARGE SCALE GENOMIC DNA]</scope>
    <source>
        <strain evidence="1 2">BRUESC1165</strain>
    </source>
</reference>
<accession>A0ABV6YAT6</accession>
<organism evidence="1 2">
    <name type="scientific">Microvirga arabica</name>
    <dbReference type="NCBI Taxonomy" id="1128671"/>
    <lineage>
        <taxon>Bacteria</taxon>
        <taxon>Pseudomonadati</taxon>
        <taxon>Pseudomonadota</taxon>
        <taxon>Alphaproteobacteria</taxon>
        <taxon>Hyphomicrobiales</taxon>
        <taxon>Methylobacteriaceae</taxon>
        <taxon>Microvirga</taxon>
    </lineage>
</organism>
<dbReference type="RefSeq" id="WP_377030322.1">
    <property type="nucleotide sequence ID" value="NZ_JBHOMY010000048.1"/>
</dbReference>